<name>A0AA88RBE6_9ASTE</name>
<dbReference type="PANTHER" id="PTHR31111:SF136">
    <property type="entry name" value="F-BOX ASSOCIATED DOMAIN-CONTAINING PROTEIN"/>
    <property type="match status" value="1"/>
</dbReference>
<organism evidence="3 4">
    <name type="scientific">Escallonia rubra</name>
    <dbReference type="NCBI Taxonomy" id="112253"/>
    <lineage>
        <taxon>Eukaryota</taxon>
        <taxon>Viridiplantae</taxon>
        <taxon>Streptophyta</taxon>
        <taxon>Embryophyta</taxon>
        <taxon>Tracheophyta</taxon>
        <taxon>Spermatophyta</taxon>
        <taxon>Magnoliopsida</taxon>
        <taxon>eudicotyledons</taxon>
        <taxon>Gunneridae</taxon>
        <taxon>Pentapetalae</taxon>
        <taxon>asterids</taxon>
        <taxon>campanulids</taxon>
        <taxon>Escalloniales</taxon>
        <taxon>Escalloniaceae</taxon>
        <taxon>Escallonia</taxon>
    </lineage>
</organism>
<sequence>MLPLDQADDDMPSSDQADDDMPSSDQANEEPMPLFLSHDSRRTLSVQLAQERGRTLEASASPIMKLELSRYWVSGSCKGLLYFAEWKDEGRVILSNPLRQEYLKLPPLRSNIQFPVLKFAKTYGLGFDGTANSFKMVCVYFRERDYEKQSYSLGTVLHDLGTASWKEISEVPRYPIKGTPVFSHGFLHWIVDPCFADENSKGMIVAFDVSMEKFVCLAPPSELCSKDYDFYQLVDLNGDLGIVDPSSDEKMDIWVMRDYGKKEWIKEYTINICAPEVRPKNWRAEVRGVWKNGDILLECNCGFFLYNQKTGLRCSLGSSHTTLTHMGVITITFLFKDGKTISLSRNPPIAVDAAIAAFYIGSRCPRLVLLLLHNRGHLPYVADERKRERKEESMPSDVANG</sequence>
<evidence type="ECO:0000313" key="4">
    <source>
        <dbReference type="Proteomes" id="UP001187471"/>
    </source>
</evidence>
<evidence type="ECO:0000259" key="2">
    <source>
        <dbReference type="Pfam" id="PF08268"/>
    </source>
</evidence>
<dbReference type="EMBL" id="JAVXUO010001359">
    <property type="protein sequence ID" value="KAK2983093.1"/>
    <property type="molecule type" value="Genomic_DNA"/>
</dbReference>
<dbReference type="InterPro" id="IPR017451">
    <property type="entry name" value="F-box-assoc_interact_dom"/>
</dbReference>
<dbReference type="Proteomes" id="UP001187471">
    <property type="component" value="Unassembled WGS sequence"/>
</dbReference>
<proteinExistence type="predicted"/>
<comment type="caution">
    <text evidence="3">The sequence shown here is derived from an EMBL/GenBank/DDBJ whole genome shotgun (WGS) entry which is preliminary data.</text>
</comment>
<feature type="compositionally biased region" description="Acidic residues" evidence="1">
    <location>
        <begin position="1"/>
        <end position="22"/>
    </location>
</feature>
<evidence type="ECO:0000313" key="3">
    <source>
        <dbReference type="EMBL" id="KAK2983093.1"/>
    </source>
</evidence>
<feature type="region of interest" description="Disordered" evidence="1">
    <location>
        <begin position="1"/>
        <end position="31"/>
    </location>
</feature>
<dbReference type="NCBIfam" id="TIGR01640">
    <property type="entry name" value="F_box_assoc_1"/>
    <property type="match status" value="1"/>
</dbReference>
<dbReference type="InterPro" id="IPR013187">
    <property type="entry name" value="F-box-assoc_dom_typ3"/>
</dbReference>
<evidence type="ECO:0000256" key="1">
    <source>
        <dbReference type="SAM" id="MobiDB-lite"/>
    </source>
</evidence>
<dbReference type="Pfam" id="PF08268">
    <property type="entry name" value="FBA_3"/>
    <property type="match status" value="1"/>
</dbReference>
<reference evidence="3" key="1">
    <citation type="submission" date="2022-12" db="EMBL/GenBank/DDBJ databases">
        <title>Draft genome assemblies for two species of Escallonia (Escalloniales).</title>
        <authorList>
            <person name="Chanderbali A."/>
            <person name="Dervinis C."/>
            <person name="Anghel I."/>
            <person name="Soltis D."/>
            <person name="Soltis P."/>
            <person name="Zapata F."/>
        </authorList>
    </citation>
    <scope>NUCLEOTIDE SEQUENCE</scope>
    <source>
        <strain evidence="3">UCBG92.1500</strain>
        <tissue evidence="3">Leaf</tissue>
    </source>
</reference>
<keyword evidence="4" id="KW-1185">Reference proteome</keyword>
<gene>
    <name evidence="3" type="ORF">RJ640_009832</name>
</gene>
<dbReference type="PANTHER" id="PTHR31111">
    <property type="entry name" value="BNAA05G37150D PROTEIN-RELATED"/>
    <property type="match status" value="1"/>
</dbReference>
<accession>A0AA88RBE6</accession>
<protein>
    <recommendedName>
        <fullName evidence="2">F-box associated beta-propeller type 3 domain-containing protein</fullName>
    </recommendedName>
</protein>
<dbReference type="AlphaFoldDB" id="A0AA88RBE6"/>
<feature type="domain" description="F-box associated beta-propeller type 3" evidence="2">
    <location>
        <begin position="34"/>
        <end position="298"/>
    </location>
</feature>